<dbReference type="InterPro" id="IPR037175">
    <property type="entry name" value="KFase_sf"/>
</dbReference>
<dbReference type="Proteomes" id="UP000285972">
    <property type="component" value="Unassembled WGS sequence"/>
</dbReference>
<dbReference type="GO" id="GO:0004061">
    <property type="term" value="F:arylformamidase activity"/>
    <property type="evidence" value="ECO:0007669"/>
    <property type="project" value="InterPro"/>
</dbReference>
<gene>
    <name evidence="1" type="ORF">BIY26_04280</name>
</gene>
<reference evidence="1 2" key="1">
    <citation type="submission" date="2016-09" db="EMBL/GenBank/DDBJ databases">
        <authorList>
            <person name="Doonan J."/>
            <person name="Pachebat J.A."/>
            <person name="Golyshin P.N."/>
            <person name="Denman S."/>
            <person name="Mcdonald J.E."/>
        </authorList>
    </citation>
    <scope>NUCLEOTIDE SEQUENCE [LARGE SCALE GENOMIC DNA]</scope>
    <source>
        <strain evidence="1 2">FRB141</strain>
    </source>
</reference>
<sequence>MTLKQIVDALREKKWVDLTHSIAGEIPVFSAFEGVKRKTLFSVEQHGFYAEEVTFTTPTGTHIDSPGHFVAGKRYLDRIDNKELLLPLLVIHKQDAVARDPDYRLTVDDILQFEAQWGTIPAGCFVAFASGWSQRWPDAAAFANLDEQGDSHTPGWSIEALKFLFETRGVSAIGHETLDTDAAVDFRRHNALIGEYYVLDQNAYQVEVLNNLDRVPPTGAYIHVMYPNFAGTASFPVRAIAYLPDDA</sequence>
<dbReference type="EMBL" id="MJLX01000007">
    <property type="protein sequence ID" value="RLM28332.1"/>
    <property type="molecule type" value="Genomic_DNA"/>
</dbReference>
<protein>
    <submittedName>
        <fullName evidence="1">Cyclase</fullName>
    </submittedName>
</protein>
<proteinExistence type="predicted"/>
<dbReference type="GeneID" id="70909151"/>
<accession>A0AAE8JPY3</accession>
<dbReference type="PANTHER" id="PTHR31118">
    <property type="entry name" value="CYCLASE-LIKE PROTEIN 2"/>
    <property type="match status" value="1"/>
</dbReference>
<dbReference type="Pfam" id="PF04199">
    <property type="entry name" value="Cyclase"/>
    <property type="match status" value="1"/>
</dbReference>
<dbReference type="KEGG" id="bgj:AWC36_20210"/>
<dbReference type="SUPFAM" id="SSF102198">
    <property type="entry name" value="Putative cyclase"/>
    <property type="match status" value="1"/>
</dbReference>
<comment type="caution">
    <text evidence="1">The sequence shown here is derived from an EMBL/GenBank/DDBJ whole genome shotgun (WGS) entry which is preliminary data.</text>
</comment>
<dbReference type="InterPro" id="IPR007325">
    <property type="entry name" value="KFase/CYL"/>
</dbReference>
<name>A0AAE8JPY3_9GAMM</name>
<evidence type="ECO:0000313" key="2">
    <source>
        <dbReference type="Proteomes" id="UP000285972"/>
    </source>
</evidence>
<dbReference type="RefSeq" id="WP_095835347.1">
    <property type="nucleotide sequence ID" value="NZ_CP014137.1"/>
</dbReference>
<organism evidence="1 2">
    <name type="scientific">Brenneria goodwinii</name>
    <dbReference type="NCBI Taxonomy" id="1109412"/>
    <lineage>
        <taxon>Bacteria</taxon>
        <taxon>Pseudomonadati</taxon>
        <taxon>Pseudomonadota</taxon>
        <taxon>Gammaproteobacteria</taxon>
        <taxon>Enterobacterales</taxon>
        <taxon>Pectobacteriaceae</taxon>
        <taxon>Brenneria</taxon>
    </lineage>
</organism>
<dbReference type="AlphaFoldDB" id="A0AAE8JPY3"/>
<evidence type="ECO:0000313" key="1">
    <source>
        <dbReference type="EMBL" id="RLM28332.1"/>
    </source>
</evidence>
<dbReference type="GO" id="GO:0019441">
    <property type="term" value="P:L-tryptophan catabolic process to kynurenine"/>
    <property type="evidence" value="ECO:0007669"/>
    <property type="project" value="InterPro"/>
</dbReference>
<dbReference type="Gene3D" id="3.50.30.50">
    <property type="entry name" value="Putative cyclase"/>
    <property type="match status" value="1"/>
</dbReference>
<dbReference type="PANTHER" id="PTHR31118:SF12">
    <property type="entry name" value="CYCLASE-LIKE PROTEIN 2"/>
    <property type="match status" value="1"/>
</dbReference>